<reference evidence="3 4" key="1">
    <citation type="submission" date="2024-11" db="EMBL/GenBank/DDBJ databases">
        <authorList>
            <person name="Heng Y.C."/>
            <person name="Lim A.C.H."/>
            <person name="Lee J.K.Y."/>
            <person name="Kittelmann S."/>
        </authorList>
    </citation>
    <scope>NUCLEOTIDE SEQUENCE [LARGE SCALE GENOMIC DNA]</scope>
    <source>
        <strain evidence="3 4">WILCCON 0269</strain>
    </source>
</reference>
<evidence type="ECO:0000256" key="1">
    <source>
        <dbReference type="PROSITE-ProRule" id="PRU00703"/>
    </source>
</evidence>
<dbReference type="CDD" id="cd06426">
    <property type="entry name" value="NTP_transferase_like_2"/>
    <property type="match status" value="1"/>
</dbReference>
<dbReference type="Gene3D" id="3.90.550.10">
    <property type="entry name" value="Spore Coat Polysaccharide Biosynthesis Protein SpsA, Chain A"/>
    <property type="match status" value="1"/>
</dbReference>
<dbReference type="Pfam" id="PF00571">
    <property type="entry name" value="CBS"/>
    <property type="match status" value="1"/>
</dbReference>
<dbReference type="Gene3D" id="3.10.580.10">
    <property type="entry name" value="CBS-domain"/>
    <property type="match status" value="1"/>
</dbReference>
<dbReference type="PROSITE" id="PS51371">
    <property type="entry name" value="CBS"/>
    <property type="match status" value="1"/>
</dbReference>
<evidence type="ECO:0000313" key="3">
    <source>
        <dbReference type="EMBL" id="MFL0197701.1"/>
    </source>
</evidence>
<dbReference type="PANTHER" id="PTHR22572">
    <property type="entry name" value="SUGAR-1-PHOSPHATE GUANYL TRANSFERASE"/>
    <property type="match status" value="1"/>
</dbReference>
<evidence type="ECO:0000313" key="4">
    <source>
        <dbReference type="Proteomes" id="UP001623660"/>
    </source>
</evidence>
<dbReference type="InterPro" id="IPR029044">
    <property type="entry name" value="Nucleotide-diphossugar_trans"/>
</dbReference>
<name>A0ABW8SQU2_9CLOT</name>
<organism evidence="3 4">
    <name type="scientific">Candidatus Clostridium eludens</name>
    <dbReference type="NCBI Taxonomy" id="3381663"/>
    <lineage>
        <taxon>Bacteria</taxon>
        <taxon>Bacillati</taxon>
        <taxon>Bacillota</taxon>
        <taxon>Clostridia</taxon>
        <taxon>Eubacteriales</taxon>
        <taxon>Clostridiaceae</taxon>
        <taxon>Clostridium</taxon>
    </lineage>
</organism>
<comment type="caution">
    <text evidence="3">The sequence shown here is derived from an EMBL/GenBank/DDBJ whole genome shotgun (WGS) entry which is preliminary data.</text>
</comment>
<dbReference type="InterPro" id="IPR046342">
    <property type="entry name" value="CBS_dom_sf"/>
</dbReference>
<dbReference type="InterPro" id="IPR005835">
    <property type="entry name" value="NTP_transferase_dom"/>
</dbReference>
<proteinExistence type="predicted"/>
<keyword evidence="1" id="KW-0129">CBS domain</keyword>
<protein>
    <submittedName>
        <fullName evidence="3">Nucleotidyltransferase family protein</fullName>
    </submittedName>
</protein>
<gene>
    <name evidence="3" type="ORF">ACJDU8_19330</name>
</gene>
<accession>A0ABW8SQU2</accession>
<evidence type="ECO:0000259" key="2">
    <source>
        <dbReference type="PROSITE" id="PS51371"/>
    </source>
</evidence>
<dbReference type="RefSeq" id="WP_406793806.1">
    <property type="nucleotide sequence ID" value="NZ_JBJHZX010000036.1"/>
</dbReference>
<dbReference type="InterPro" id="IPR050486">
    <property type="entry name" value="Mannose-1P_guanyltransferase"/>
</dbReference>
<dbReference type="SUPFAM" id="SSF53448">
    <property type="entry name" value="Nucleotide-diphospho-sugar transferases"/>
    <property type="match status" value="1"/>
</dbReference>
<dbReference type="SUPFAM" id="SSF54631">
    <property type="entry name" value="CBS-domain pair"/>
    <property type="match status" value="1"/>
</dbReference>
<dbReference type="Pfam" id="PF00483">
    <property type="entry name" value="NTP_transferase"/>
    <property type="match status" value="1"/>
</dbReference>
<dbReference type="InterPro" id="IPR000644">
    <property type="entry name" value="CBS_dom"/>
</dbReference>
<sequence>MDIQNLFIDKKISIRQAIEKLNKTAKKILIVVENNKLIGVVTDGDIRRWIVKSGDLSSLVENIMNIHPIYLNIKNGNRANELMKKYRIESLPLVNEYNEVVDMIFWDDLYDDKFNYSNTKDISVVIMAGGKGTRLHPYTKIIPKALIPIGDIPIIERVINKFLEFKFKNFYITVNYKKEIIKAYFNQKLSYKILFLEEKKPLGTAGGLSLLSDNIVDTFFVSNCDILVNTNYSKILEYHKNHNNKLTVITVLKNYVIPYGVFNLNEKGEIESINEKPNYEFLINTGMYVLEADVLKYIPKDIYFNMTDLINICLSKGEKVGIYPVTDNDWLDMGEFREMKSMIEKLNV</sequence>
<dbReference type="EMBL" id="JBJHZX010000036">
    <property type="protein sequence ID" value="MFL0197701.1"/>
    <property type="molecule type" value="Genomic_DNA"/>
</dbReference>
<dbReference type="Proteomes" id="UP001623660">
    <property type="component" value="Unassembled WGS sequence"/>
</dbReference>
<feature type="domain" description="CBS" evidence="2">
    <location>
        <begin position="1"/>
        <end position="56"/>
    </location>
</feature>
<keyword evidence="4" id="KW-1185">Reference proteome</keyword>